<dbReference type="EMBL" id="NSJZ01000018">
    <property type="protein sequence ID" value="PAU96212.1"/>
    <property type="molecule type" value="Genomic_DNA"/>
</dbReference>
<name>A0A2A2GHH7_9RHOB</name>
<gene>
    <name evidence="2" type="ORF">CK240_14985</name>
</gene>
<dbReference type="OrthoDB" id="7433399at2"/>
<feature type="transmembrane region" description="Helical" evidence="1">
    <location>
        <begin position="45"/>
        <end position="65"/>
    </location>
</feature>
<dbReference type="RefSeq" id="WP_095641140.1">
    <property type="nucleotide sequence ID" value="NZ_NSJZ01000018.1"/>
</dbReference>
<dbReference type="Proteomes" id="UP000218023">
    <property type="component" value="Unassembled WGS sequence"/>
</dbReference>
<evidence type="ECO:0000256" key="1">
    <source>
        <dbReference type="SAM" id="Phobius"/>
    </source>
</evidence>
<evidence type="ECO:0000313" key="2">
    <source>
        <dbReference type="EMBL" id="PAU96212.1"/>
    </source>
</evidence>
<evidence type="ECO:0000313" key="3">
    <source>
        <dbReference type="Proteomes" id="UP000218023"/>
    </source>
</evidence>
<keyword evidence="1" id="KW-0812">Transmembrane</keyword>
<feature type="transmembrane region" description="Helical" evidence="1">
    <location>
        <begin position="77"/>
        <end position="97"/>
    </location>
</feature>
<dbReference type="AlphaFoldDB" id="A0A2A2GHH7"/>
<reference evidence="2 3" key="1">
    <citation type="submission" date="2017-09" db="EMBL/GenBank/DDBJ databases">
        <title>Paracoccus alkalisoli sp. nov., isolated from saline alkaline soil.</title>
        <authorList>
            <person name="Dong X."/>
            <person name="Zhang G."/>
        </authorList>
    </citation>
    <scope>NUCLEOTIDE SEQUENCE [LARGE SCALE GENOMIC DNA]</scope>
    <source>
        <strain evidence="2 3">WN007</strain>
    </source>
</reference>
<keyword evidence="3" id="KW-1185">Reference proteome</keyword>
<comment type="caution">
    <text evidence="2">The sequence shown here is derived from an EMBL/GenBank/DDBJ whole genome shotgun (WGS) entry which is preliminary data.</text>
</comment>
<sequence>MTDILRISVPITVWIAAFSAVYGLEGVICSDLWRGAGLSLGQGRGALVATWVAAIALQVALLVALRSRRFASPHPWVQRLATILGCVALVATVWSLMPVATTSLCL</sequence>
<protein>
    <submittedName>
        <fullName evidence="2">Uncharacterized protein</fullName>
    </submittedName>
</protein>
<feature type="transmembrane region" description="Helical" evidence="1">
    <location>
        <begin position="12"/>
        <end position="33"/>
    </location>
</feature>
<organism evidence="2 3">
    <name type="scientific">Paracoccus salipaludis</name>
    <dbReference type="NCBI Taxonomy" id="2032623"/>
    <lineage>
        <taxon>Bacteria</taxon>
        <taxon>Pseudomonadati</taxon>
        <taxon>Pseudomonadota</taxon>
        <taxon>Alphaproteobacteria</taxon>
        <taxon>Rhodobacterales</taxon>
        <taxon>Paracoccaceae</taxon>
        <taxon>Paracoccus</taxon>
    </lineage>
</organism>
<accession>A0A2A2GHH7</accession>
<keyword evidence="1" id="KW-0472">Membrane</keyword>
<keyword evidence="1" id="KW-1133">Transmembrane helix</keyword>
<proteinExistence type="predicted"/>